<protein>
    <submittedName>
        <fullName evidence="2 3">Membrane protein</fullName>
    </submittedName>
</protein>
<dbReference type="Proteomes" id="UP000030765">
    <property type="component" value="Unassembled WGS sequence"/>
</dbReference>
<dbReference type="VEuPathDB" id="VectorBase:ASIC000858"/>
<feature type="region of interest" description="Disordered" evidence="1">
    <location>
        <begin position="29"/>
        <end position="59"/>
    </location>
</feature>
<reference evidence="3" key="2">
    <citation type="submission" date="2020-05" db="UniProtKB">
        <authorList>
            <consortium name="EnsemblMetazoa"/>
        </authorList>
    </citation>
    <scope>IDENTIFICATION</scope>
</reference>
<proteinExistence type="predicted"/>
<evidence type="ECO:0000313" key="2">
    <source>
        <dbReference type="EMBL" id="KFB34986.1"/>
    </source>
</evidence>
<reference evidence="2 4" key="1">
    <citation type="journal article" date="2014" name="BMC Genomics">
        <title>Genome sequence of Anopheles sinensis provides insight into genetics basis of mosquito competence for malaria parasites.</title>
        <authorList>
            <person name="Zhou D."/>
            <person name="Zhang D."/>
            <person name="Ding G."/>
            <person name="Shi L."/>
            <person name="Hou Q."/>
            <person name="Ye Y."/>
            <person name="Xu Y."/>
            <person name="Zhou H."/>
            <person name="Xiong C."/>
            <person name="Li S."/>
            <person name="Yu J."/>
            <person name="Hong S."/>
            <person name="Yu X."/>
            <person name="Zou P."/>
            <person name="Chen C."/>
            <person name="Chang X."/>
            <person name="Wang W."/>
            <person name="Lv Y."/>
            <person name="Sun Y."/>
            <person name="Ma L."/>
            <person name="Shen B."/>
            <person name="Zhu C."/>
        </authorList>
    </citation>
    <scope>NUCLEOTIDE SEQUENCE [LARGE SCALE GENOMIC DNA]</scope>
</reference>
<dbReference type="EnsemblMetazoa" id="ASIC000858-RA">
    <property type="protein sequence ID" value="ASIC000858-PA"/>
    <property type="gene ID" value="ASIC000858"/>
</dbReference>
<accession>A0A084VAJ2</accession>
<gene>
    <name evidence="2" type="ORF">ZHAS_00000858</name>
</gene>
<dbReference type="EMBL" id="KE524190">
    <property type="protein sequence ID" value="KFB34986.1"/>
    <property type="molecule type" value="Genomic_DNA"/>
</dbReference>
<keyword evidence="4" id="KW-1185">Reference proteome</keyword>
<evidence type="ECO:0000256" key="1">
    <source>
        <dbReference type="SAM" id="MobiDB-lite"/>
    </source>
</evidence>
<evidence type="ECO:0000313" key="4">
    <source>
        <dbReference type="Proteomes" id="UP000030765"/>
    </source>
</evidence>
<dbReference type="EMBL" id="ATLV01004124">
    <property type="status" value="NOT_ANNOTATED_CDS"/>
    <property type="molecule type" value="Genomic_DNA"/>
</dbReference>
<evidence type="ECO:0000313" key="3">
    <source>
        <dbReference type="EnsemblMetazoa" id="ASIC000858-PA"/>
    </source>
</evidence>
<name>A0A084VAJ2_ANOSI</name>
<dbReference type="AlphaFoldDB" id="A0A084VAJ2"/>
<sequence length="87" mass="9593">MRTLLGWESTKPILELGLPGLGISRSGGGMYSEKVGHSPASQRSTKTVGDKREKVRRTPRATGDRFFAEARSQQYLRTIELSSLVAE</sequence>
<organism evidence="2">
    <name type="scientific">Anopheles sinensis</name>
    <name type="common">Mosquito</name>
    <dbReference type="NCBI Taxonomy" id="74873"/>
    <lineage>
        <taxon>Eukaryota</taxon>
        <taxon>Metazoa</taxon>
        <taxon>Ecdysozoa</taxon>
        <taxon>Arthropoda</taxon>
        <taxon>Hexapoda</taxon>
        <taxon>Insecta</taxon>
        <taxon>Pterygota</taxon>
        <taxon>Neoptera</taxon>
        <taxon>Endopterygota</taxon>
        <taxon>Diptera</taxon>
        <taxon>Nematocera</taxon>
        <taxon>Culicoidea</taxon>
        <taxon>Culicidae</taxon>
        <taxon>Anophelinae</taxon>
        <taxon>Anopheles</taxon>
    </lineage>
</organism>